<keyword evidence="8" id="KW-0411">Iron-sulfur</keyword>
<dbReference type="PIRSF" id="PIRSF000371">
    <property type="entry name" value="PFL_act_enz"/>
    <property type="match status" value="1"/>
</dbReference>
<evidence type="ECO:0000256" key="7">
    <source>
        <dbReference type="ARBA" id="ARBA00023004"/>
    </source>
</evidence>
<evidence type="ECO:0000313" key="11">
    <source>
        <dbReference type="Proteomes" id="UP001255696"/>
    </source>
</evidence>
<dbReference type="Gene3D" id="3.20.20.70">
    <property type="entry name" value="Aldolase class I"/>
    <property type="match status" value="1"/>
</dbReference>
<organism evidence="10 11">
    <name type="scientific">Enterococcus cecorum</name>
    <dbReference type="NCBI Taxonomy" id="44008"/>
    <lineage>
        <taxon>Bacteria</taxon>
        <taxon>Bacillati</taxon>
        <taxon>Bacillota</taxon>
        <taxon>Bacilli</taxon>
        <taxon>Lactobacillales</taxon>
        <taxon>Enterococcaceae</taxon>
        <taxon>Enterococcus</taxon>
    </lineage>
</organism>
<dbReference type="PROSITE" id="PS01087">
    <property type="entry name" value="RADICAL_ACTIVATING"/>
    <property type="match status" value="1"/>
</dbReference>
<dbReference type="SUPFAM" id="SSF102114">
    <property type="entry name" value="Radical SAM enzymes"/>
    <property type="match status" value="1"/>
</dbReference>
<dbReference type="InterPro" id="IPR012839">
    <property type="entry name" value="Organic_radical_activase"/>
</dbReference>
<gene>
    <name evidence="10" type="ORF">P7H47_00160</name>
</gene>
<dbReference type="PROSITE" id="PS51918">
    <property type="entry name" value="RADICAL_SAM"/>
    <property type="match status" value="1"/>
</dbReference>
<dbReference type="InterPro" id="IPR034457">
    <property type="entry name" value="Organic_radical-activating"/>
</dbReference>
<dbReference type="GO" id="GO:0016491">
    <property type="term" value="F:oxidoreductase activity"/>
    <property type="evidence" value="ECO:0007669"/>
    <property type="project" value="UniProtKB-KW"/>
</dbReference>
<comment type="cofactor">
    <cofactor evidence="1">
        <name>[4Fe-4S] cluster</name>
        <dbReference type="ChEBI" id="CHEBI:49883"/>
    </cofactor>
</comment>
<comment type="similarity">
    <text evidence="2">Belongs to the organic radical-activating enzymes family.</text>
</comment>
<dbReference type="Proteomes" id="UP001255696">
    <property type="component" value="Unassembled WGS sequence"/>
</dbReference>
<dbReference type="InterPro" id="IPR007197">
    <property type="entry name" value="rSAM"/>
</dbReference>
<evidence type="ECO:0000256" key="3">
    <source>
        <dbReference type="ARBA" id="ARBA00022485"/>
    </source>
</evidence>
<evidence type="ECO:0000313" key="10">
    <source>
        <dbReference type="EMBL" id="MDT2795686.1"/>
    </source>
</evidence>
<feature type="domain" description="Radical SAM core" evidence="9">
    <location>
        <begin position="19"/>
        <end position="252"/>
    </location>
</feature>
<keyword evidence="5" id="KW-0479">Metal-binding</keyword>
<keyword evidence="4" id="KW-0949">S-adenosyl-L-methionine</keyword>
<evidence type="ECO:0000256" key="4">
    <source>
        <dbReference type="ARBA" id="ARBA00022691"/>
    </source>
</evidence>
<dbReference type="SFLD" id="SFLDG01066">
    <property type="entry name" value="organic_radical-activating_enz"/>
    <property type="match status" value="1"/>
</dbReference>
<evidence type="ECO:0000256" key="6">
    <source>
        <dbReference type="ARBA" id="ARBA00023002"/>
    </source>
</evidence>
<dbReference type="PANTHER" id="PTHR30352">
    <property type="entry name" value="PYRUVATE FORMATE-LYASE-ACTIVATING ENZYME"/>
    <property type="match status" value="1"/>
</dbReference>
<evidence type="ECO:0000256" key="5">
    <source>
        <dbReference type="ARBA" id="ARBA00022723"/>
    </source>
</evidence>
<dbReference type="InterPro" id="IPR058240">
    <property type="entry name" value="rSAM_sf"/>
</dbReference>
<dbReference type="RefSeq" id="WP_311897030.1">
    <property type="nucleotide sequence ID" value="NZ_CP184653.1"/>
</dbReference>
<protein>
    <submittedName>
        <fullName evidence="10">Glycyl-radical enzyme activating protein</fullName>
    </submittedName>
</protein>
<dbReference type="InterPro" id="IPR013785">
    <property type="entry name" value="Aldolase_TIM"/>
</dbReference>
<accession>A0AAW8TJR1</accession>
<proteinExistence type="inferred from homology"/>
<sequence>MTRSVKQACIFNIQKFSLHDGPGIRSVVFFKGCPLRCYWCANPESQNAHPEEMYNPQKKKMQTVGKMQTVDQIMEEVLKDLPFYQESGGGVTLSGGEVLFQADFALDLLKSLKAQNIHTAIETTGYCKADTFQEIAQYVDLIYFDIKHYDNEKHRQGTGVKQDIILQNLSYAIQHHQIIVRIPIIPGYNDSLDDAKEFAKLFTLYGVQNIELLPFHQFGEKKYEQLNRPYRLAKVSQLHTEDLFKHQKIFEKAGITCLVR</sequence>
<dbReference type="InterPro" id="IPR001989">
    <property type="entry name" value="Radical_activat_CS"/>
</dbReference>
<dbReference type="Pfam" id="PF04055">
    <property type="entry name" value="Radical_SAM"/>
    <property type="match status" value="1"/>
</dbReference>
<reference evidence="10" key="1">
    <citation type="submission" date="2023-03" db="EMBL/GenBank/DDBJ databases">
        <authorList>
            <person name="Shen W."/>
            <person name="Cai J."/>
        </authorList>
    </citation>
    <scope>NUCLEOTIDE SEQUENCE</scope>
    <source>
        <strain evidence="10">B245-2</strain>
    </source>
</reference>
<evidence type="ECO:0000256" key="1">
    <source>
        <dbReference type="ARBA" id="ARBA00001966"/>
    </source>
</evidence>
<dbReference type="CDD" id="cd01335">
    <property type="entry name" value="Radical_SAM"/>
    <property type="match status" value="1"/>
</dbReference>
<dbReference type="NCBIfam" id="TIGR02494">
    <property type="entry name" value="PFLE_PFLC"/>
    <property type="match status" value="1"/>
</dbReference>
<name>A0AAW8TJR1_9ENTE</name>
<dbReference type="EMBL" id="JARQBI010000001">
    <property type="protein sequence ID" value="MDT2795686.1"/>
    <property type="molecule type" value="Genomic_DNA"/>
</dbReference>
<dbReference type="SFLD" id="SFLDS00029">
    <property type="entry name" value="Radical_SAM"/>
    <property type="match status" value="1"/>
</dbReference>
<evidence type="ECO:0000259" key="9">
    <source>
        <dbReference type="PROSITE" id="PS51918"/>
    </source>
</evidence>
<dbReference type="GO" id="GO:0051539">
    <property type="term" value="F:4 iron, 4 sulfur cluster binding"/>
    <property type="evidence" value="ECO:0007669"/>
    <property type="project" value="UniProtKB-KW"/>
</dbReference>
<keyword evidence="6" id="KW-0560">Oxidoreductase</keyword>
<keyword evidence="3" id="KW-0004">4Fe-4S</keyword>
<dbReference type="AlphaFoldDB" id="A0AAW8TJR1"/>
<dbReference type="GO" id="GO:0046872">
    <property type="term" value="F:metal ion binding"/>
    <property type="evidence" value="ECO:0007669"/>
    <property type="project" value="UniProtKB-KW"/>
</dbReference>
<evidence type="ECO:0000256" key="8">
    <source>
        <dbReference type="ARBA" id="ARBA00023014"/>
    </source>
</evidence>
<dbReference type="PANTHER" id="PTHR30352:SF4">
    <property type="entry name" value="PYRUVATE FORMATE-LYASE 2-ACTIVATING ENZYME"/>
    <property type="match status" value="1"/>
</dbReference>
<comment type="caution">
    <text evidence="10">The sequence shown here is derived from an EMBL/GenBank/DDBJ whole genome shotgun (WGS) entry which is preliminary data.</text>
</comment>
<keyword evidence="7" id="KW-0408">Iron</keyword>
<evidence type="ECO:0000256" key="2">
    <source>
        <dbReference type="ARBA" id="ARBA00009777"/>
    </source>
</evidence>